<organism evidence="1 2">
    <name type="scientific">Thiocapsa rosea</name>
    <dbReference type="NCBI Taxonomy" id="69360"/>
    <lineage>
        <taxon>Bacteria</taxon>
        <taxon>Pseudomonadati</taxon>
        <taxon>Pseudomonadota</taxon>
        <taxon>Gammaproteobacteria</taxon>
        <taxon>Chromatiales</taxon>
        <taxon>Chromatiaceae</taxon>
        <taxon>Thiocapsa</taxon>
    </lineage>
</organism>
<dbReference type="EMBL" id="RBXL01000001">
    <property type="protein sequence ID" value="RKT46648.1"/>
    <property type="molecule type" value="Genomic_DNA"/>
</dbReference>
<keyword evidence="2" id="KW-1185">Reference proteome</keyword>
<dbReference type="AlphaFoldDB" id="A0A495VFP6"/>
<gene>
    <name evidence="1" type="ORF">BDD21_4177</name>
</gene>
<protein>
    <submittedName>
        <fullName evidence="1">Uncharacterized protein</fullName>
    </submittedName>
</protein>
<evidence type="ECO:0000313" key="1">
    <source>
        <dbReference type="EMBL" id="RKT46648.1"/>
    </source>
</evidence>
<dbReference type="Proteomes" id="UP000274556">
    <property type="component" value="Unassembled WGS sequence"/>
</dbReference>
<evidence type="ECO:0000313" key="2">
    <source>
        <dbReference type="Proteomes" id="UP000274556"/>
    </source>
</evidence>
<accession>A0A495VFP6</accession>
<comment type="caution">
    <text evidence="1">The sequence shown here is derived from an EMBL/GenBank/DDBJ whole genome shotgun (WGS) entry which is preliminary data.</text>
</comment>
<reference evidence="1 2" key="1">
    <citation type="submission" date="2018-10" db="EMBL/GenBank/DDBJ databases">
        <title>Genomic Encyclopedia of Archaeal and Bacterial Type Strains, Phase II (KMG-II): from individual species to whole genera.</title>
        <authorList>
            <person name="Goeker M."/>
        </authorList>
    </citation>
    <scope>NUCLEOTIDE SEQUENCE [LARGE SCALE GENOMIC DNA]</scope>
    <source>
        <strain evidence="1 2">DSM 235</strain>
    </source>
</reference>
<proteinExistence type="predicted"/>
<name>A0A495VFP6_9GAMM</name>
<sequence>MTTRNVNLVGSEDSEFQKHSFLSFFTHGYHTHVLSLSAIAAIADVDLATSHDLVRDLLCSQYEMNSNIFLIDARSFIGHAKSPRS</sequence>